<dbReference type="STRING" id="54.SAMN02745121_08774"/>
<dbReference type="Proteomes" id="UP000199400">
    <property type="component" value="Unassembled WGS sequence"/>
</dbReference>
<dbReference type="EMBL" id="FOMX01000069">
    <property type="protein sequence ID" value="SFF42381.1"/>
    <property type="molecule type" value="Genomic_DNA"/>
</dbReference>
<evidence type="ECO:0000313" key="1">
    <source>
        <dbReference type="EMBL" id="SFF42381.1"/>
    </source>
</evidence>
<dbReference type="RefSeq" id="WP_170135648.1">
    <property type="nucleotide sequence ID" value="NZ_FOMX01000069.1"/>
</dbReference>
<organism evidence="1 2">
    <name type="scientific">Nannocystis exedens</name>
    <dbReference type="NCBI Taxonomy" id="54"/>
    <lineage>
        <taxon>Bacteria</taxon>
        <taxon>Pseudomonadati</taxon>
        <taxon>Myxococcota</taxon>
        <taxon>Polyangia</taxon>
        <taxon>Nannocystales</taxon>
        <taxon>Nannocystaceae</taxon>
        <taxon>Nannocystis</taxon>
    </lineage>
</organism>
<name>A0A1I2IPE1_9BACT</name>
<dbReference type="AlphaFoldDB" id="A0A1I2IPE1"/>
<protein>
    <submittedName>
        <fullName evidence="1">Uncharacterized protein</fullName>
    </submittedName>
</protein>
<evidence type="ECO:0000313" key="2">
    <source>
        <dbReference type="Proteomes" id="UP000199400"/>
    </source>
</evidence>
<keyword evidence="2" id="KW-1185">Reference proteome</keyword>
<gene>
    <name evidence="1" type="ORF">SAMN02745121_08774</name>
</gene>
<reference evidence="2" key="1">
    <citation type="submission" date="2016-10" db="EMBL/GenBank/DDBJ databases">
        <authorList>
            <person name="Varghese N."/>
            <person name="Submissions S."/>
        </authorList>
    </citation>
    <scope>NUCLEOTIDE SEQUENCE [LARGE SCALE GENOMIC DNA]</scope>
    <source>
        <strain evidence="2">ATCC 25963</strain>
    </source>
</reference>
<proteinExistence type="predicted"/>
<accession>A0A1I2IPE1</accession>
<sequence>MGFELPDIIRFTRIKSINAGTPLARTVARPAAPARRVALVIGASSASVDGVALLVGGVGPAPEHARKCDVQPRDADPR</sequence>